<dbReference type="EMBL" id="CP036532">
    <property type="protein sequence ID" value="QBK30125.1"/>
    <property type="molecule type" value="Genomic_DNA"/>
</dbReference>
<keyword evidence="3" id="KW-0731">Sigma factor</keyword>
<dbReference type="SUPFAM" id="SSF88659">
    <property type="entry name" value="Sigma3 and sigma4 domains of RNA polymerase sigma factors"/>
    <property type="match status" value="1"/>
</dbReference>
<dbReference type="SUPFAM" id="SSF88946">
    <property type="entry name" value="Sigma2 domain of RNA polymerase sigma factors"/>
    <property type="match status" value="1"/>
</dbReference>
<dbReference type="AlphaFoldDB" id="A0A4P6UZA8"/>
<dbReference type="Gene3D" id="1.10.10.10">
    <property type="entry name" value="Winged helix-like DNA-binding domain superfamily/Winged helix DNA-binding domain"/>
    <property type="match status" value="1"/>
</dbReference>
<dbReference type="InterPro" id="IPR014284">
    <property type="entry name" value="RNA_pol_sigma-70_dom"/>
</dbReference>
<reference evidence="7 8" key="1">
    <citation type="journal article" date="2017" name="Int. J. Syst. Evol. Microbiol.">
        <title>Roseitalea porphyridii gen. nov., sp. nov., isolated from a red alga, and reclassification of Hoeflea suaedae Chung et al. 2013 as Pseudohoeflea suaedae gen. nov., comb. nov.</title>
        <authorList>
            <person name="Hyeon J.W."/>
            <person name="Jeong S.E."/>
            <person name="Baek K."/>
            <person name="Jeon C.O."/>
        </authorList>
    </citation>
    <scope>NUCLEOTIDE SEQUENCE [LARGE SCALE GENOMIC DNA]</scope>
    <source>
        <strain evidence="7 8">MA7-20</strain>
    </source>
</reference>
<dbReference type="GO" id="GO:0016987">
    <property type="term" value="F:sigma factor activity"/>
    <property type="evidence" value="ECO:0007669"/>
    <property type="project" value="UniProtKB-KW"/>
</dbReference>
<dbReference type="InterPro" id="IPR013324">
    <property type="entry name" value="RNA_pol_sigma_r3/r4-like"/>
</dbReference>
<evidence type="ECO:0000256" key="4">
    <source>
        <dbReference type="ARBA" id="ARBA00023163"/>
    </source>
</evidence>
<dbReference type="PANTHER" id="PTHR43133">
    <property type="entry name" value="RNA POLYMERASE ECF-TYPE SIGMA FACTO"/>
    <property type="match status" value="1"/>
</dbReference>
<feature type="domain" description="RNA polymerase sigma factor 70 region 4 type 2" evidence="6">
    <location>
        <begin position="122"/>
        <end position="174"/>
    </location>
</feature>
<dbReference type="GO" id="GO:0003677">
    <property type="term" value="F:DNA binding"/>
    <property type="evidence" value="ECO:0007669"/>
    <property type="project" value="InterPro"/>
</dbReference>
<keyword evidence="2" id="KW-0805">Transcription regulation</keyword>
<dbReference type="NCBIfam" id="TIGR02937">
    <property type="entry name" value="sigma70-ECF"/>
    <property type="match status" value="1"/>
</dbReference>
<protein>
    <submittedName>
        <fullName evidence="7">Sigma-70 family RNA polymerase sigma factor</fullName>
    </submittedName>
</protein>
<organism evidence="7 8">
    <name type="scientific">Roseitalea porphyridii</name>
    <dbReference type="NCBI Taxonomy" id="1852022"/>
    <lineage>
        <taxon>Bacteria</taxon>
        <taxon>Pseudomonadati</taxon>
        <taxon>Pseudomonadota</taxon>
        <taxon>Alphaproteobacteria</taxon>
        <taxon>Hyphomicrobiales</taxon>
        <taxon>Ahrensiaceae</taxon>
        <taxon>Roseitalea</taxon>
    </lineage>
</organism>
<name>A0A4P6UZA8_9HYPH</name>
<evidence type="ECO:0000256" key="3">
    <source>
        <dbReference type="ARBA" id="ARBA00023082"/>
    </source>
</evidence>
<sequence length="180" mass="20291">MPDADDIEKLIERCSLGDRAAFRALYDRTSAKLFGICLRVLKDRGDAQEALQEAYVKIWRGSQAFAANGHSPMGWLVVITRNQAIDRLRARRPEAADIDEALDLADDGPDPEGAAVIAGENRRLADCLDELEAKRADAVRSAYMEGFSYRELAERHDVPINTMRTWLRRSLMKLKACLER</sequence>
<dbReference type="InterPro" id="IPR036388">
    <property type="entry name" value="WH-like_DNA-bd_sf"/>
</dbReference>
<dbReference type="Gene3D" id="1.10.1740.10">
    <property type="match status" value="1"/>
</dbReference>
<dbReference type="PANTHER" id="PTHR43133:SF62">
    <property type="entry name" value="RNA POLYMERASE SIGMA FACTOR SIGZ"/>
    <property type="match status" value="1"/>
</dbReference>
<dbReference type="GeneID" id="90766771"/>
<dbReference type="KEGG" id="rpod:E0E05_05630"/>
<dbReference type="RefSeq" id="WP_131615827.1">
    <property type="nucleotide sequence ID" value="NZ_CP036532.1"/>
</dbReference>
<dbReference type="Pfam" id="PF04542">
    <property type="entry name" value="Sigma70_r2"/>
    <property type="match status" value="1"/>
</dbReference>
<dbReference type="InterPro" id="IPR013325">
    <property type="entry name" value="RNA_pol_sigma_r2"/>
</dbReference>
<gene>
    <name evidence="7" type="ORF">E0E05_05630</name>
</gene>
<comment type="similarity">
    <text evidence="1">Belongs to the sigma-70 factor family. ECF subfamily.</text>
</comment>
<evidence type="ECO:0000256" key="2">
    <source>
        <dbReference type="ARBA" id="ARBA00023015"/>
    </source>
</evidence>
<dbReference type="NCBIfam" id="NF009167">
    <property type="entry name" value="PRK12514.1"/>
    <property type="match status" value="1"/>
</dbReference>
<dbReference type="OrthoDB" id="9784272at2"/>
<accession>A0A4P6UZA8</accession>
<proteinExistence type="inferred from homology"/>
<evidence type="ECO:0000259" key="5">
    <source>
        <dbReference type="Pfam" id="PF04542"/>
    </source>
</evidence>
<dbReference type="InterPro" id="IPR039425">
    <property type="entry name" value="RNA_pol_sigma-70-like"/>
</dbReference>
<keyword evidence="8" id="KW-1185">Reference proteome</keyword>
<evidence type="ECO:0000256" key="1">
    <source>
        <dbReference type="ARBA" id="ARBA00010641"/>
    </source>
</evidence>
<dbReference type="Pfam" id="PF08281">
    <property type="entry name" value="Sigma70_r4_2"/>
    <property type="match status" value="1"/>
</dbReference>
<dbReference type="Proteomes" id="UP000293719">
    <property type="component" value="Chromosome"/>
</dbReference>
<keyword evidence="4" id="KW-0804">Transcription</keyword>
<evidence type="ECO:0000313" key="8">
    <source>
        <dbReference type="Proteomes" id="UP000293719"/>
    </source>
</evidence>
<evidence type="ECO:0000313" key="7">
    <source>
        <dbReference type="EMBL" id="QBK30125.1"/>
    </source>
</evidence>
<dbReference type="InterPro" id="IPR007627">
    <property type="entry name" value="RNA_pol_sigma70_r2"/>
</dbReference>
<evidence type="ECO:0000259" key="6">
    <source>
        <dbReference type="Pfam" id="PF08281"/>
    </source>
</evidence>
<dbReference type="GO" id="GO:0006352">
    <property type="term" value="P:DNA-templated transcription initiation"/>
    <property type="evidence" value="ECO:0007669"/>
    <property type="project" value="InterPro"/>
</dbReference>
<feature type="domain" description="RNA polymerase sigma-70 region 2" evidence="5">
    <location>
        <begin position="25"/>
        <end position="92"/>
    </location>
</feature>
<dbReference type="InterPro" id="IPR013249">
    <property type="entry name" value="RNA_pol_sigma70_r4_t2"/>
</dbReference>